<dbReference type="Proteomes" id="UP000001937">
    <property type="component" value="Chromosome"/>
</dbReference>
<keyword evidence="3" id="KW-1185">Reference proteome</keyword>
<feature type="compositionally biased region" description="Basic and acidic residues" evidence="1">
    <location>
        <begin position="53"/>
        <end position="63"/>
    </location>
</feature>
<organism evidence="2 3">
    <name type="scientific">Frankia casuarinae (strain DSM 45818 / CECT 9043 / HFP020203 / CcI3)</name>
    <dbReference type="NCBI Taxonomy" id="106370"/>
    <lineage>
        <taxon>Bacteria</taxon>
        <taxon>Bacillati</taxon>
        <taxon>Actinomycetota</taxon>
        <taxon>Actinomycetes</taxon>
        <taxon>Frankiales</taxon>
        <taxon>Frankiaceae</taxon>
        <taxon>Frankia</taxon>
    </lineage>
</organism>
<evidence type="ECO:0000313" key="3">
    <source>
        <dbReference type="Proteomes" id="UP000001937"/>
    </source>
</evidence>
<dbReference type="AlphaFoldDB" id="Q2JG33"/>
<dbReference type="HOGENOM" id="CLU_2167258_0_0_11"/>
<protein>
    <submittedName>
        <fullName evidence="2">Uncharacterized protein</fullName>
    </submittedName>
</protein>
<feature type="compositionally biased region" description="Polar residues" evidence="1">
    <location>
        <begin position="66"/>
        <end position="76"/>
    </location>
</feature>
<feature type="region of interest" description="Disordered" evidence="1">
    <location>
        <begin position="21"/>
        <end position="97"/>
    </location>
</feature>
<proteinExistence type="predicted"/>
<accession>Q2JG33</accession>
<name>Q2JG33_FRACC</name>
<sequence>MVPALIASLTSGGGHDVICRHAPGAGAFHRDTGARRPISHASPGHNSPGHNTAGREDPGREDAASSPGTHTGAESMQQQQASNNHNQNNQRRQDVGIMQFIRRVKIYGFL</sequence>
<reference evidence="2 3" key="1">
    <citation type="journal article" date="2007" name="Genome Res.">
        <title>Genome characteristics of facultatively symbiotic Frankia sp. strains reflect host range and host plant biogeography.</title>
        <authorList>
            <person name="Normand P."/>
            <person name="Lapierre P."/>
            <person name="Tisa L.S."/>
            <person name="Gogarten J.P."/>
            <person name="Alloisio N."/>
            <person name="Bagnarol E."/>
            <person name="Bassi C.A."/>
            <person name="Berry A.M."/>
            <person name="Bickhart D.M."/>
            <person name="Choisne N."/>
            <person name="Couloux A."/>
            <person name="Cournoyer B."/>
            <person name="Cruveiller S."/>
            <person name="Daubin V."/>
            <person name="Demange N."/>
            <person name="Francino M.P."/>
            <person name="Goltsman E."/>
            <person name="Huang Y."/>
            <person name="Kopp O.R."/>
            <person name="Labarre L."/>
            <person name="Lapidus A."/>
            <person name="Lavire C."/>
            <person name="Marechal J."/>
            <person name="Martinez M."/>
            <person name="Mastronunzio J.E."/>
            <person name="Mullin B.C."/>
            <person name="Niemann J."/>
            <person name="Pujic P."/>
            <person name="Rawnsley T."/>
            <person name="Rouy Z."/>
            <person name="Schenowitz C."/>
            <person name="Sellstedt A."/>
            <person name="Tavares F."/>
            <person name="Tomkins J.P."/>
            <person name="Vallenet D."/>
            <person name="Valverde C."/>
            <person name="Wall L.G."/>
            <person name="Wang Y."/>
            <person name="Medigue C."/>
            <person name="Benson D.R."/>
        </authorList>
    </citation>
    <scope>NUCLEOTIDE SEQUENCE [LARGE SCALE GENOMIC DNA]</scope>
    <source>
        <strain evidence="3">DSM 45818 / CECT 9043 / CcI3</strain>
    </source>
</reference>
<evidence type="ECO:0000313" key="2">
    <source>
        <dbReference type="EMBL" id="ABD09759.1"/>
    </source>
</evidence>
<dbReference type="STRING" id="106370.Francci3_0372"/>
<dbReference type="EMBL" id="CP000249">
    <property type="protein sequence ID" value="ABD09759.1"/>
    <property type="molecule type" value="Genomic_DNA"/>
</dbReference>
<feature type="compositionally biased region" description="Low complexity" evidence="1">
    <location>
        <begin position="77"/>
        <end position="90"/>
    </location>
</feature>
<dbReference type="KEGG" id="fra:Francci3_0372"/>
<gene>
    <name evidence="2" type="ordered locus">Francci3_0372</name>
</gene>
<evidence type="ECO:0000256" key="1">
    <source>
        <dbReference type="SAM" id="MobiDB-lite"/>
    </source>
</evidence>